<dbReference type="Gene3D" id="3.40.50.720">
    <property type="entry name" value="NAD(P)-binding Rossmann-like Domain"/>
    <property type="match status" value="1"/>
</dbReference>
<sequence>MKPSLLAAHNRLAQIVTFLSHPTKLISTISKHHELAPHIMNRTVLLVGANRGIGLNLARALAANSWNVVGSVRPQTRADNDPSIKEIEAITSCVLEINLTDESTIAKAAGEFGEGPLDMLINLAGIGPEPDNWWEHTAEILTDKFTTNTVGPFLTSKYFYPNLKKAGGTIINISSNAGSISMCKGEDMAYRMSKAALNMMTVTLAKEFQMNNDNITVLAINPGYVATRLTNFCSRDDMEECIAGIVKVLENISMEQTGTFLDWRGQTLPW</sequence>
<name>A0A2T3ZMR4_TRIA4</name>
<proteinExistence type="inferred from homology"/>
<dbReference type="InterPro" id="IPR052184">
    <property type="entry name" value="SDR_enzymes"/>
</dbReference>
<dbReference type="PRINTS" id="PR00081">
    <property type="entry name" value="GDHRDH"/>
</dbReference>
<dbReference type="EMBL" id="KZ679256">
    <property type="protein sequence ID" value="PTB46095.1"/>
    <property type="molecule type" value="Genomic_DNA"/>
</dbReference>
<dbReference type="AlphaFoldDB" id="A0A2T3ZMR4"/>
<dbReference type="OrthoDB" id="5296at2759"/>
<dbReference type="PRINTS" id="PR00080">
    <property type="entry name" value="SDRFAMILY"/>
</dbReference>
<dbReference type="GO" id="GO:0016616">
    <property type="term" value="F:oxidoreductase activity, acting on the CH-OH group of donors, NAD or NADP as acceptor"/>
    <property type="evidence" value="ECO:0007669"/>
    <property type="project" value="TreeGrafter"/>
</dbReference>
<dbReference type="InterPro" id="IPR002347">
    <property type="entry name" value="SDR_fam"/>
</dbReference>
<organism evidence="2 3">
    <name type="scientific">Trichoderma asperellum (strain ATCC 204424 / CBS 433.97 / NBRC 101777)</name>
    <dbReference type="NCBI Taxonomy" id="1042311"/>
    <lineage>
        <taxon>Eukaryota</taxon>
        <taxon>Fungi</taxon>
        <taxon>Dikarya</taxon>
        <taxon>Ascomycota</taxon>
        <taxon>Pezizomycotina</taxon>
        <taxon>Sordariomycetes</taxon>
        <taxon>Hypocreomycetidae</taxon>
        <taxon>Hypocreales</taxon>
        <taxon>Hypocreaceae</taxon>
        <taxon>Trichoderma</taxon>
    </lineage>
</organism>
<comment type="similarity">
    <text evidence="1">Belongs to the short-chain dehydrogenases/reductases (SDR) family.</text>
</comment>
<dbReference type="PANTHER" id="PTHR45458">
    <property type="entry name" value="SHORT-CHAIN DEHYDROGENASE/REDUCTASE SDR"/>
    <property type="match status" value="1"/>
</dbReference>
<keyword evidence="3" id="KW-1185">Reference proteome</keyword>
<dbReference type="CDD" id="cd05325">
    <property type="entry name" value="carb_red_sniffer_like_SDR_c"/>
    <property type="match status" value="1"/>
</dbReference>
<evidence type="ECO:0008006" key="4">
    <source>
        <dbReference type="Google" id="ProtNLM"/>
    </source>
</evidence>
<evidence type="ECO:0000256" key="1">
    <source>
        <dbReference type="RuleBase" id="RU000363"/>
    </source>
</evidence>
<dbReference type="Proteomes" id="UP000240493">
    <property type="component" value="Unassembled WGS sequence"/>
</dbReference>
<dbReference type="InterPro" id="IPR036291">
    <property type="entry name" value="NAD(P)-bd_dom_sf"/>
</dbReference>
<dbReference type="SUPFAM" id="SSF51735">
    <property type="entry name" value="NAD(P)-binding Rossmann-fold domains"/>
    <property type="match status" value="1"/>
</dbReference>
<reference evidence="2 3" key="1">
    <citation type="submission" date="2016-07" db="EMBL/GenBank/DDBJ databases">
        <title>Multiple horizontal gene transfer events from other fungi enriched the ability of initially mycotrophic Trichoderma (Ascomycota) to feed on dead plant biomass.</title>
        <authorList>
            <consortium name="DOE Joint Genome Institute"/>
            <person name="Aerts A."/>
            <person name="Atanasova L."/>
            <person name="Chenthamara K."/>
            <person name="Zhang J."/>
            <person name="Grujic M."/>
            <person name="Henrissat B."/>
            <person name="Kuo A."/>
            <person name="Salamov A."/>
            <person name="Lipzen A."/>
            <person name="Labutti K."/>
            <person name="Barry K."/>
            <person name="Miao Y."/>
            <person name="Rahimi M.J."/>
            <person name="Shen Q."/>
            <person name="Grigoriev I.V."/>
            <person name="Kubicek C.P."/>
            <person name="Druzhinina I.S."/>
        </authorList>
    </citation>
    <scope>NUCLEOTIDE SEQUENCE [LARGE SCALE GENOMIC DNA]</scope>
    <source>
        <strain evidence="2 3">CBS 433.97</strain>
    </source>
</reference>
<accession>A0A2T3ZMR4</accession>
<dbReference type="PANTHER" id="PTHR45458:SF3">
    <property type="entry name" value="CHAIN DEHYDROGENASE (ATSC), PUTATIVE-RELATED"/>
    <property type="match status" value="1"/>
</dbReference>
<protein>
    <recommendedName>
        <fullName evidence="4">NAD(P)-binding protein</fullName>
    </recommendedName>
</protein>
<gene>
    <name evidence="2" type="ORF">M441DRAFT_22178</name>
</gene>
<evidence type="ECO:0000313" key="2">
    <source>
        <dbReference type="EMBL" id="PTB46095.1"/>
    </source>
</evidence>
<evidence type="ECO:0000313" key="3">
    <source>
        <dbReference type="Proteomes" id="UP000240493"/>
    </source>
</evidence>
<dbReference type="Pfam" id="PF00106">
    <property type="entry name" value="adh_short"/>
    <property type="match status" value="1"/>
</dbReference>